<reference evidence="2" key="1">
    <citation type="journal article" date="2023" name="Access Microbiol">
        <title>De-novo genome assembly for Akanthomyces muscarius, a biocontrol agent of insect agricultural pests.</title>
        <authorList>
            <person name="Erdos Z."/>
            <person name="Studholme D.J."/>
            <person name="Raymond B."/>
            <person name="Sharma M."/>
        </authorList>
    </citation>
    <scope>NUCLEOTIDE SEQUENCE</scope>
    <source>
        <strain evidence="2">Ve6</strain>
    </source>
</reference>
<evidence type="ECO:0000313" key="2">
    <source>
        <dbReference type="EMBL" id="KAJ4150029.1"/>
    </source>
</evidence>
<evidence type="ECO:0000313" key="3">
    <source>
        <dbReference type="Proteomes" id="UP001144673"/>
    </source>
</evidence>
<evidence type="ECO:0000256" key="1">
    <source>
        <dbReference type="SAM" id="Phobius"/>
    </source>
</evidence>
<proteinExistence type="predicted"/>
<sequence length="105" mass="11649">MLAVVEATFLRDSLVFMLGVTSYWYLGAISTLLWCNPDGTNSACQPGDRKRWLGICIRGTVLSLSIVHVVLDGSDTLTIRQFSGRLVAARQSLRFTNLGRDSQDR</sequence>
<dbReference type="Proteomes" id="UP001144673">
    <property type="component" value="Chromosome 4"/>
</dbReference>
<dbReference type="GeneID" id="80897956"/>
<feature type="transmembrane region" description="Helical" evidence="1">
    <location>
        <begin position="12"/>
        <end position="32"/>
    </location>
</feature>
<dbReference type="KEGG" id="amus:LMH87_010797"/>
<name>A0A9W8Q7Y5_AKAMU</name>
<dbReference type="AlphaFoldDB" id="A0A9W8Q7Y5"/>
<comment type="caution">
    <text evidence="2">The sequence shown here is derived from an EMBL/GenBank/DDBJ whole genome shotgun (WGS) entry which is preliminary data.</text>
</comment>
<dbReference type="EMBL" id="JAJHUN010000009">
    <property type="protein sequence ID" value="KAJ4150029.1"/>
    <property type="molecule type" value="Genomic_DNA"/>
</dbReference>
<accession>A0A9W8Q7Y5</accession>
<gene>
    <name evidence="2" type="ORF">LMH87_010797</name>
</gene>
<protein>
    <submittedName>
        <fullName evidence="2">Uncharacterized protein</fullName>
    </submittedName>
</protein>
<keyword evidence="1" id="KW-1133">Transmembrane helix</keyword>
<keyword evidence="1" id="KW-0472">Membrane</keyword>
<keyword evidence="3" id="KW-1185">Reference proteome</keyword>
<organism evidence="2 3">
    <name type="scientific">Akanthomyces muscarius</name>
    <name type="common">Entomopathogenic fungus</name>
    <name type="synonym">Lecanicillium muscarium</name>
    <dbReference type="NCBI Taxonomy" id="2231603"/>
    <lineage>
        <taxon>Eukaryota</taxon>
        <taxon>Fungi</taxon>
        <taxon>Dikarya</taxon>
        <taxon>Ascomycota</taxon>
        <taxon>Pezizomycotina</taxon>
        <taxon>Sordariomycetes</taxon>
        <taxon>Hypocreomycetidae</taxon>
        <taxon>Hypocreales</taxon>
        <taxon>Cordycipitaceae</taxon>
        <taxon>Akanthomyces</taxon>
    </lineage>
</organism>
<dbReference type="RefSeq" id="XP_056051743.1">
    <property type="nucleotide sequence ID" value="XM_056199832.1"/>
</dbReference>
<keyword evidence="1" id="KW-0812">Transmembrane</keyword>